<evidence type="ECO:0000256" key="1">
    <source>
        <dbReference type="ARBA" id="ARBA00004651"/>
    </source>
</evidence>
<dbReference type="RefSeq" id="WP_386092724.1">
    <property type="nucleotide sequence ID" value="NZ_JBHRXN010000031.1"/>
</dbReference>
<evidence type="ECO:0000256" key="7">
    <source>
        <dbReference type="ARBA" id="ARBA00023136"/>
    </source>
</evidence>
<feature type="transmembrane region" description="Helical" evidence="8">
    <location>
        <begin position="132"/>
        <end position="150"/>
    </location>
</feature>
<keyword evidence="4" id="KW-1003">Cell membrane</keyword>
<comment type="similarity">
    <text evidence="2">Belongs to the AzlC family.</text>
</comment>
<evidence type="ECO:0000256" key="6">
    <source>
        <dbReference type="ARBA" id="ARBA00022989"/>
    </source>
</evidence>
<name>A0ABV7RL87_9NEIS</name>
<dbReference type="Proteomes" id="UP001595741">
    <property type="component" value="Unassembled WGS sequence"/>
</dbReference>
<comment type="subcellular location">
    <subcellularLocation>
        <location evidence="1">Cell membrane</location>
        <topology evidence="1">Multi-pass membrane protein</topology>
    </subcellularLocation>
</comment>
<dbReference type="Pfam" id="PF03591">
    <property type="entry name" value="AzlC"/>
    <property type="match status" value="1"/>
</dbReference>
<dbReference type="EMBL" id="JBHRXN010000031">
    <property type="protein sequence ID" value="MFC3533206.1"/>
    <property type="molecule type" value="Genomic_DNA"/>
</dbReference>
<gene>
    <name evidence="9" type="ORF">ACFOLG_13560</name>
</gene>
<dbReference type="PANTHER" id="PTHR34979">
    <property type="entry name" value="INNER MEMBRANE PROTEIN YGAZ"/>
    <property type="match status" value="1"/>
</dbReference>
<dbReference type="PANTHER" id="PTHR34979:SF1">
    <property type="entry name" value="INNER MEMBRANE PROTEIN YGAZ"/>
    <property type="match status" value="1"/>
</dbReference>
<dbReference type="InterPro" id="IPR011606">
    <property type="entry name" value="Brnchd-chn_aa_trnsp_permease"/>
</dbReference>
<comment type="caution">
    <text evidence="9">The sequence shown here is derived from an EMBL/GenBank/DDBJ whole genome shotgun (WGS) entry which is preliminary data.</text>
</comment>
<reference evidence="10" key="1">
    <citation type="journal article" date="2019" name="Int. J. Syst. Evol. Microbiol.">
        <title>The Global Catalogue of Microorganisms (GCM) 10K type strain sequencing project: providing services to taxonomists for standard genome sequencing and annotation.</title>
        <authorList>
            <consortium name="The Broad Institute Genomics Platform"/>
            <consortium name="The Broad Institute Genome Sequencing Center for Infectious Disease"/>
            <person name="Wu L."/>
            <person name="Ma J."/>
        </authorList>
    </citation>
    <scope>NUCLEOTIDE SEQUENCE [LARGE SCALE GENOMIC DNA]</scope>
    <source>
        <strain evidence="10">KCTC 42742</strain>
    </source>
</reference>
<feature type="transmembrane region" description="Helical" evidence="8">
    <location>
        <begin position="162"/>
        <end position="188"/>
    </location>
</feature>
<keyword evidence="3" id="KW-0813">Transport</keyword>
<evidence type="ECO:0000256" key="8">
    <source>
        <dbReference type="SAM" id="Phobius"/>
    </source>
</evidence>
<evidence type="ECO:0000256" key="5">
    <source>
        <dbReference type="ARBA" id="ARBA00022692"/>
    </source>
</evidence>
<accession>A0ABV7RL87</accession>
<protein>
    <submittedName>
        <fullName evidence="9">AzlC family ABC transporter permease</fullName>
    </submittedName>
</protein>
<sequence length="223" mass="23780">MAEYTPTAIGLFPWAAATGMAMHGAGLTVTESMGMSLIVFGGTAQLGTLPLVTSGASYWLIVCTALILNMRFFIYSAALAPAFAAARKKTRLLAGYLMSDGVMATFSARLLAERDQDKRLGMYMGPSLLNWLCWQLFTLVGILAGTLLPAHWPIGFLATISLLMLATPMISNLPMAAAATATAVVLILLHSLPFRLGFLLAILAGMLTGYLIEHTVRKDTHAA</sequence>
<evidence type="ECO:0000256" key="4">
    <source>
        <dbReference type="ARBA" id="ARBA00022475"/>
    </source>
</evidence>
<keyword evidence="10" id="KW-1185">Reference proteome</keyword>
<feature type="transmembrane region" description="Helical" evidence="8">
    <location>
        <begin position="194"/>
        <end position="212"/>
    </location>
</feature>
<keyword evidence="7 8" id="KW-0472">Membrane</keyword>
<feature type="transmembrane region" description="Helical" evidence="8">
    <location>
        <begin position="56"/>
        <end position="80"/>
    </location>
</feature>
<evidence type="ECO:0000256" key="3">
    <source>
        <dbReference type="ARBA" id="ARBA00022448"/>
    </source>
</evidence>
<keyword evidence="6 8" id="KW-1133">Transmembrane helix</keyword>
<evidence type="ECO:0000256" key="2">
    <source>
        <dbReference type="ARBA" id="ARBA00010735"/>
    </source>
</evidence>
<evidence type="ECO:0000313" key="9">
    <source>
        <dbReference type="EMBL" id="MFC3533206.1"/>
    </source>
</evidence>
<organism evidence="9 10">
    <name type="scientific">Vogesella facilis</name>
    <dbReference type="NCBI Taxonomy" id="1655232"/>
    <lineage>
        <taxon>Bacteria</taxon>
        <taxon>Pseudomonadati</taxon>
        <taxon>Pseudomonadota</taxon>
        <taxon>Betaproteobacteria</taxon>
        <taxon>Neisseriales</taxon>
        <taxon>Chromobacteriaceae</taxon>
        <taxon>Vogesella</taxon>
    </lineage>
</organism>
<proteinExistence type="inferred from homology"/>
<evidence type="ECO:0000313" key="10">
    <source>
        <dbReference type="Proteomes" id="UP001595741"/>
    </source>
</evidence>
<keyword evidence="5 8" id="KW-0812">Transmembrane</keyword>